<dbReference type="Proteomes" id="UP000316778">
    <property type="component" value="Unassembled WGS sequence"/>
</dbReference>
<dbReference type="GO" id="GO:0004252">
    <property type="term" value="F:serine-type endopeptidase activity"/>
    <property type="evidence" value="ECO:0007669"/>
    <property type="project" value="InterPro"/>
</dbReference>
<evidence type="ECO:0000313" key="5">
    <source>
        <dbReference type="Proteomes" id="UP000316778"/>
    </source>
</evidence>
<name>A0A562T225_CHIJA</name>
<sequence length="368" mass="39903">MNKQASASKLLRVLTIAALGFYESSLPVVAQVVAPGWSAPATTIVVPEEREFQNGNVRLSGTLYLPGGPGPFPAIIAFHSASSATRDLPLYQHLKDLLPVLGYAVFIYDRRGSGKSTGERAGTDFNTLADDGLAALQMLAADKRINARKIGFWGLSQGGWLSVLAASRSPQVAFAISISAPLTTPDVQMNFAVENILRVKGFRDEDIRAAIRTRTAVDDFMRGRGDRRAVEQMLADAVKRPWFKYSYISPMLDDPAHSQWAKEIALDPVTTLERVRCPILILFGADDPWVPVRISAALLGKMAGRKTNLGYAVIAGANHEMATTVAPEEELDPANATAFAPDAPSYFGILAKWLSSLHSKSSYQTTLK</sequence>
<dbReference type="EMBL" id="VLLG01000004">
    <property type="protein sequence ID" value="TWI86850.1"/>
    <property type="molecule type" value="Genomic_DNA"/>
</dbReference>
<dbReference type="PANTHER" id="PTHR43265:SF1">
    <property type="entry name" value="ESTERASE ESTD"/>
    <property type="match status" value="1"/>
</dbReference>
<dbReference type="PROSITE" id="PS00708">
    <property type="entry name" value="PRO_ENDOPEP_SER"/>
    <property type="match status" value="1"/>
</dbReference>
<feature type="signal peptide" evidence="2">
    <location>
        <begin position="1"/>
        <end position="30"/>
    </location>
</feature>
<proteinExistence type="predicted"/>
<dbReference type="Pfam" id="PF12146">
    <property type="entry name" value="Hydrolase_4"/>
    <property type="match status" value="1"/>
</dbReference>
<keyword evidence="2" id="KW-0732">Signal</keyword>
<dbReference type="OrthoDB" id="9809549at2"/>
<reference evidence="4 5" key="1">
    <citation type="journal article" date="2013" name="Stand. Genomic Sci.">
        <title>Genomic Encyclopedia of Type Strains, Phase I: The one thousand microbial genomes (KMG-I) project.</title>
        <authorList>
            <person name="Kyrpides N.C."/>
            <person name="Woyke T."/>
            <person name="Eisen J.A."/>
            <person name="Garrity G."/>
            <person name="Lilburn T.G."/>
            <person name="Beck B.J."/>
            <person name="Whitman W.B."/>
            <person name="Hugenholtz P."/>
            <person name="Klenk H.P."/>
        </authorList>
    </citation>
    <scope>NUCLEOTIDE SEQUENCE [LARGE SCALE GENOMIC DNA]</scope>
    <source>
        <strain evidence="4 5">DSM 13484</strain>
    </source>
</reference>
<keyword evidence="1" id="KW-0378">Hydrolase</keyword>
<dbReference type="SUPFAM" id="SSF53474">
    <property type="entry name" value="alpha/beta-Hydrolases"/>
    <property type="match status" value="1"/>
</dbReference>
<dbReference type="GO" id="GO:0052689">
    <property type="term" value="F:carboxylic ester hydrolase activity"/>
    <property type="evidence" value="ECO:0007669"/>
    <property type="project" value="TreeGrafter"/>
</dbReference>
<dbReference type="InterPro" id="IPR002471">
    <property type="entry name" value="Pept_S9_AS"/>
</dbReference>
<keyword evidence="5" id="KW-1185">Reference proteome</keyword>
<evidence type="ECO:0000256" key="2">
    <source>
        <dbReference type="SAM" id="SignalP"/>
    </source>
</evidence>
<evidence type="ECO:0000259" key="3">
    <source>
        <dbReference type="Pfam" id="PF12146"/>
    </source>
</evidence>
<dbReference type="AlphaFoldDB" id="A0A562T225"/>
<organism evidence="4 5">
    <name type="scientific">Chitinophaga japonensis</name>
    <name type="common">Flexibacter japonensis</name>
    <dbReference type="NCBI Taxonomy" id="104662"/>
    <lineage>
        <taxon>Bacteria</taxon>
        <taxon>Pseudomonadati</taxon>
        <taxon>Bacteroidota</taxon>
        <taxon>Chitinophagia</taxon>
        <taxon>Chitinophagales</taxon>
        <taxon>Chitinophagaceae</taxon>
        <taxon>Chitinophaga</taxon>
    </lineage>
</organism>
<comment type="caution">
    <text evidence="4">The sequence shown here is derived from an EMBL/GenBank/DDBJ whole genome shotgun (WGS) entry which is preliminary data.</text>
</comment>
<dbReference type="PANTHER" id="PTHR43265">
    <property type="entry name" value="ESTERASE ESTD"/>
    <property type="match status" value="1"/>
</dbReference>
<protein>
    <recommendedName>
        <fullName evidence="3">Serine aminopeptidase S33 domain-containing protein</fullName>
    </recommendedName>
</protein>
<dbReference type="RefSeq" id="WP_145716977.1">
    <property type="nucleotide sequence ID" value="NZ_BAAAFY010000004.1"/>
</dbReference>
<dbReference type="InterPro" id="IPR029058">
    <property type="entry name" value="AB_hydrolase_fold"/>
</dbReference>
<dbReference type="InterPro" id="IPR022742">
    <property type="entry name" value="Hydrolase_4"/>
</dbReference>
<dbReference type="Gene3D" id="3.40.50.1820">
    <property type="entry name" value="alpha/beta hydrolase"/>
    <property type="match status" value="1"/>
</dbReference>
<dbReference type="GO" id="GO:0006508">
    <property type="term" value="P:proteolysis"/>
    <property type="evidence" value="ECO:0007669"/>
    <property type="project" value="InterPro"/>
</dbReference>
<gene>
    <name evidence="4" type="ORF">LX66_4115</name>
</gene>
<evidence type="ECO:0000313" key="4">
    <source>
        <dbReference type="EMBL" id="TWI86850.1"/>
    </source>
</evidence>
<evidence type="ECO:0000256" key="1">
    <source>
        <dbReference type="ARBA" id="ARBA00022801"/>
    </source>
</evidence>
<feature type="domain" description="Serine aminopeptidase S33" evidence="3">
    <location>
        <begin position="90"/>
        <end position="321"/>
    </location>
</feature>
<dbReference type="InterPro" id="IPR053145">
    <property type="entry name" value="AB_hydrolase_Est10"/>
</dbReference>
<accession>A0A562T225</accession>
<feature type="chain" id="PRO_5021981046" description="Serine aminopeptidase S33 domain-containing protein" evidence="2">
    <location>
        <begin position="31"/>
        <end position="368"/>
    </location>
</feature>